<dbReference type="PANTHER" id="PTHR43280:SF28">
    <property type="entry name" value="HTH-TYPE TRANSCRIPTIONAL ACTIVATOR RHAS"/>
    <property type="match status" value="1"/>
</dbReference>
<proteinExistence type="predicted"/>
<dbReference type="Gene3D" id="1.10.10.60">
    <property type="entry name" value="Homeodomain-like"/>
    <property type="match status" value="2"/>
</dbReference>
<dbReference type="SUPFAM" id="SSF46689">
    <property type="entry name" value="Homeodomain-like"/>
    <property type="match status" value="2"/>
</dbReference>
<name>A0A3E1NU97_9BACT</name>
<protein>
    <submittedName>
        <fullName evidence="5">AraC family transcriptional regulator</fullName>
    </submittedName>
</protein>
<reference evidence="5 6" key="1">
    <citation type="submission" date="2018-08" db="EMBL/GenBank/DDBJ databases">
        <title>Chitinophaga sp. K20C18050901, a novel bacterium isolated from forest soil.</title>
        <authorList>
            <person name="Wang C."/>
        </authorList>
    </citation>
    <scope>NUCLEOTIDE SEQUENCE [LARGE SCALE GENOMIC DNA]</scope>
    <source>
        <strain evidence="5 6">K20C18050901</strain>
    </source>
</reference>
<dbReference type="SMART" id="SM00342">
    <property type="entry name" value="HTH_ARAC"/>
    <property type="match status" value="1"/>
</dbReference>
<dbReference type="OrthoDB" id="1007602at2"/>
<accession>A0A3E1NU97</accession>
<dbReference type="GO" id="GO:0043565">
    <property type="term" value="F:sequence-specific DNA binding"/>
    <property type="evidence" value="ECO:0007669"/>
    <property type="project" value="InterPro"/>
</dbReference>
<keyword evidence="6" id="KW-1185">Reference proteome</keyword>
<dbReference type="InterPro" id="IPR020449">
    <property type="entry name" value="Tscrpt_reg_AraC-type_HTH"/>
</dbReference>
<dbReference type="RefSeq" id="WP_116856680.1">
    <property type="nucleotide sequence ID" value="NZ_QTJV01000013.1"/>
</dbReference>
<keyword evidence="1" id="KW-0805">Transcription regulation</keyword>
<evidence type="ECO:0000259" key="4">
    <source>
        <dbReference type="PROSITE" id="PS01124"/>
    </source>
</evidence>
<evidence type="ECO:0000256" key="1">
    <source>
        <dbReference type="ARBA" id="ARBA00023015"/>
    </source>
</evidence>
<dbReference type="GO" id="GO:0003700">
    <property type="term" value="F:DNA-binding transcription factor activity"/>
    <property type="evidence" value="ECO:0007669"/>
    <property type="project" value="InterPro"/>
</dbReference>
<gene>
    <name evidence="5" type="ORF">DXN04_27805</name>
</gene>
<evidence type="ECO:0000256" key="3">
    <source>
        <dbReference type="ARBA" id="ARBA00023163"/>
    </source>
</evidence>
<dbReference type="Pfam" id="PF12833">
    <property type="entry name" value="HTH_18"/>
    <property type="match status" value="1"/>
</dbReference>
<sequence length="288" mass="32880">MRNRFTFSLLNTDYVQLNESWNYLNVISPFYRLYLIDDGIGHLSTPEQSITLEKGQLYLIPSFTMFNQTCPSNLSQFYVHFIEESSDGGSLFARSRKLLQTTATAADIELFQRLVTINPGRDLRKSDNPKVYEKTNILKGFQEANAKLSLATLLETQGLIQILLSRFLDSKDFASENIKIIPSRIMEAINHIQTNLSGSLSVEELATRANLSTDHFSRSFYQHTGQRPLQFIQQKRIERAQFLILTSNYSFAEIAEQTGFESLSYFARVFKGTTGQTPGTYRDSNAYI</sequence>
<evidence type="ECO:0000313" key="5">
    <source>
        <dbReference type="EMBL" id="RFM31525.1"/>
    </source>
</evidence>
<dbReference type="PANTHER" id="PTHR43280">
    <property type="entry name" value="ARAC-FAMILY TRANSCRIPTIONAL REGULATOR"/>
    <property type="match status" value="1"/>
</dbReference>
<dbReference type="PRINTS" id="PR00032">
    <property type="entry name" value="HTHARAC"/>
</dbReference>
<evidence type="ECO:0000313" key="6">
    <source>
        <dbReference type="Proteomes" id="UP000261174"/>
    </source>
</evidence>
<evidence type="ECO:0000256" key="2">
    <source>
        <dbReference type="ARBA" id="ARBA00023125"/>
    </source>
</evidence>
<keyword evidence="3" id="KW-0804">Transcription</keyword>
<dbReference type="AlphaFoldDB" id="A0A3E1NU97"/>
<comment type="caution">
    <text evidence="5">The sequence shown here is derived from an EMBL/GenBank/DDBJ whole genome shotgun (WGS) entry which is preliminary data.</text>
</comment>
<dbReference type="EMBL" id="QTJV01000013">
    <property type="protein sequence ID" value="RFM31525.1"/>
    <property type="molecule type" value="Genomic_DNA"/>
</dbReference>
<feature type="domain" description="HTH araC/xylS-type" evidence="4">
    <location>
        <begin position="186"/>
        <end position="284"/>
    </location>
</feature>
<dbReference type="InterPro" id="IPR009057">
    <property type="entry name" value="Homeodomain-like_sf"/>
</dbReference>
<dbReference type="InterPro" id="IPR018060">
    <property type="entry name" value="HTH_AraC"/>
</dbReference>
<dbReference type="PROSITE" id="PS01124">
    <property type="entry name" value="HTH_ARAC_FAMILY_2"/>
    <property type="match status" value="1"/>
</dbReference>
<dbReference type="Proteomes" id="UP000261174">
    <property type="component" value="Unassembled WGS sequence"/>
</dbReference>
<organism evidence="5 6">
    <name type="scientific">Chitinophaga silvisoli</name>
    <dbReference type="NCBI Taxonomy" id="2291814"/>
    <lineage>
        <taxon>Bacteria</taxon>
        <taxon>Pseudomonadati</taxon>
        <taxon>Bacteroidota</taxon>
        <taxon>Chitinophagia</taxon>
        <taxon>Chitinophagales</taxon>
        <taxon>Chitinophagaceae</taxon>
        <taxon>Chitinophaga</taxon>
    </lineage>
</organism>
<keyword evidence="2" id="KW-0238">DNA-binding</keyword>